<dbReference type="EMBL" id="AP014633">
    <property type="protein sequence ID" value="BAP56464.1"/>
    <property type="molecule type" value="Genomic_DNA"/>
</dbReference>
<dbReference type="Gene3D" id="1.20.1270.390">
    <property type="match status" value="1"/>
</dbReference>
<dbReference type="PROSITE" id="PS51257">
    <property type="entry name" value="PROKAR_LIPOPROTEIN"/>
    <property type="match status" value="1"/>
</dbReference>
<proteinExistence type="predicted"/>
<protein>
    <submittedName>
        <fullName evidence="3">Lipoprotein</fullName>
    </submittedName>
</protein>
<dbReference type="OrthoDB" id="5796796at2"/>
<dbReference type="Pfam" id="PF14346">
    <property type="entry name" value="DUF4398"/>
    <property type="match status" value="1"/>
</dbReference>
<dbReference type="KEGG" id="tig:THII_2167"/>
<keyword evidence="4" id="KW-1185">Reference proteome</keyword>
<reference evidence="3 4" key="1">
    <citation type="journal article" date="2014" name="ISME J.">
        <title>Ecophysiology of Thioploca ingrica as revealed by the complete genome sequence supplemented with proteomic evidence.</title>
        <authorList>
            <person name="Kojima H."/>
            <person name="Ogura Y."/>
            <person name="Yamamoto N."/>
            <person name="Togashi T."/>
            <person name="Mori H."/>
            <person name="Watanabe T."/>
            <person name="Nemoto F."/>
            <person name="Kurokawa K."/>
            <person name="Hayashi T."/>
            <person name="Fukui M."/>
        </authorList>
    </citation>
    <scope>NUCLEOTIDE SEQUENCE [LARGE SCALE GENOMIC DNA]</scope>
</reference>
<gene>
    <name evidence="3" type="ORF">THII_2167</name>
</gene>
<evidence type="ECO:0000313" key="3">
    <source>
        <dbReference type="EMBL" id="BAP56464.1"/>
    </source>
</evidence>
<sequence length="207" mass="23352">MQRLLQRPSLVILIVITIMVGCAYVPTQEMSDARQAIKAAREVKAIAYVPANLTIAEQSLTTAEHYLEASQFNQARLNAKLATEQAVNAYKMTVALTRANTMRQSLTKIGYATQTVNDLLEQAMASAQQQEVDKTITLANEAYHQAELLLNQAQLEQAHLMIEKIQTQPAHLNQNELMILESAQLAYRRYQGRKAYDLIINLYNKLF</sequence>
<evidence type="ECO:0000256" key="1">
    <source>
        <dbReference type="SAM" id="Phobius"/>
    </source>
</evidence>
<accession>A0A090AGY5</accession>
<dbReference type="AlphaFoldDB" id="A0A090AGY5"/>
<feature type="domain" description="DUF4398" evidence="2">
    <location>
        <begin position="28"/>
        <end position="89"/>
    </location>
</feature>
<keyword evidence="1" id="KW-1133">Transmembrane helix</keyword>
<feature type="transmembrane region" description="Helical" evidence="1">
    <location>
        <begin position="9"/>
        <end position="27"/>
    </location>
</feature>
<keyword evidence="3" id="KW-0449">Lipoprotein</keyword>
<organism evidence="3 4">
    <name type="scientific">Thioploca ingrica</name>
    <dbReference type="NCBI Taxonomy" id="40754"/>
    <lineage>
        <taxon>Bacteria</taxon>
        <taxon>Pseudomonadati</taxon>
        <taxon>Pseudomonadota</taxon>
        <taxon>Gammaproteobacteria</taxon>
        <taxon>Thiotrichales</taxon>
        <taxon>Thiotrichaceae</taxon>
        <taxon>Thioploca</taxon>
    </lineage>
</organism>
<name>A0A090AGY5_9GAMM</name>
<dbReference type="Proteomes" id="UP000031623">
    <property type="component" value="Chromosome"/>
</dbReference>
<dbReference type="HOGENOM" id="CLU_1325855_0_0_6"/>
<keyword evidence="1" id="KW-0812">Transmembrane</keyword>
<dbReference type="InterPro" id="IPR025511">
    <property type="entry name" value="DUF4398"/>
</dbReference>
<keyword evidence="1" id="KW-0472">Membrane</keyword>
<evidence type="ECO:0000313" key="4">
    <source>
        <dbReference type="Proteomes" id="UP000031623"/>
    </source>
</evidence>
<evidence type="ECO:0000259" key="2">
    <source>
        <dbReference type="Pfam" id="PF14346"/>
    </source>
</evidence>